<dbReference type="AlphaFoldDB" id="A0A132NRC1"/>
<dbReference type="OrthoDB" id="21221at2759"/>
<dbReference type="PANTHER" id="PTHR12378">
    <property type="entry name" value="DESUMOYLATING ISOPEPTIDASE"/>
    <property type="match status" value="1"/>
</dbReference>
<protein>
    <submittedName>
        <fullName evidence="5">Putative peptidase domain protein</fullName>
    </submittedName>
</protein>
<dbReference type="VEuPathDB" id="GiardiaDB:QR46_3378"/>
<dbReference type="SMART" id="SM01179">
    <property type="entry name" value="DUF862"/>
    <property type="match status" value="1"/>
</dbReference>
<evidence type="ECO:0000313" key="5">
    <source>
        <dbReference type="EMBL" id="KWX12663.1"/>
    </source>
</evidence>
<keyword evidence="3" id="KW-0378">Hydrolase</keyword>
<reference evidence="5 6" key="1">
    <citation type="journal article" date="2015" name="Mol. Biochem. Parasitol.">
        <title>Identification of polymorphic genes for use in assemblage B genotyping assays through comparative genomics of multiple assemblage B Giardia duodenalis isolates.</title>
        <authorList>
            <person name="Wielinga C."/>
            <person name="Thompson R.C."/>
            <person name="Monis P."/>
            <person name="Ryan U."/>
        </authorList>
    </citation>
    <scope>NUCLEOTIDE SEQUENCE [LARGE SCALE GENOMIC DNA]</scope>
    <source>
        <strain evidence="5 6">BAH15c1</strain>
    </source>
</reference>
<accession>A0A132NRC1</accession>
<dbReference type="PANTHER" id="PTHR12378:SF7">
    <property type="entry name" value="DESUMOYLATING ISOPEPTIDASE 1"/>
    <property type="match status" value="1"/>
</dbReference>
<name>A0A132NRC1_GIAIN</name>
<dbReference type="InterPro" id="IPR008580">
    <property type="entry name" value="PPPDE_dom"/>
</dbReference>
<comment type="caution">
    <text evidence="5">The sequence shown here is derived from an EMBL/GenBank/DDBJ whole genome shotgun (WGS) entry which is preliminary data.</text>
</comment>
<dbReference type="InterPro" id="IPR042266">
    <property type="entry name" value="PPPDE_sf"/>
</dbReference>
<organism evidence="5 6">
    <name type="scientific">Giardia duodenalis assemblage B</name>
    <dbReference type="NCBI Taxonomy" id="1394984"/>
    <lineage>
        <taxon>Eukaryota</taxon>
        <taxon>Metamonada</taxon>
        <taxon>Diplomonadida</taxon>
        <taxon>Hexamitidae</taxon>
        <taxon>Giardiinae</taxon>
        <taxon>Giardia</taxon>
    </lineage>
</organism>
<comment type="similarity">
    <text evidence="1">Belongs to the DeSI family.</text>
</comment>
<sequence length="471" mass="51426">MEWIQCLTAVAVPNLKMKVVLHIYDLSQGIAKTMSPMLMGQTIEAVYHTGVVVAEIEYYYGAGILTEPAGQTHFGSPIQQIEMGETEKTKDEISTFLNSIQPRYTESTYNLIEHNCNHFSNEFLQFLCGKKVPEHIINQGAAFLETPLGRMVAPMLQSNAFGIPGGSPSDSAPKYTSPSSAAKSSSIMIEKPLSFVAKESDLVAAQDCIIAKYGEKGQLHEGSAFQAEFSRLTRAVLDRVSCDVSPGVVKSLCNELSAELTISSARNENFLAAAFDCLACVCLSSDQSSITDSCLPLHLLDIHDTLPGSTLEPLYRYLHNWFVQLRGMHDFRDNVDRYLNFMTTKLIKSLEPTQRLYGYRILYTTSRIFTKKMAVDTQASLCGLLTSAILDAAEGAKAEGPGRRSNVQLANLASGTLGRLVLTADDKASPYGWYATAQKSLANAGLLSLGAPCCTDLYEHLYAGDGDAELF</sequence>
<dbReference type="EMBL" id="JXTI01000106">
    <property type="protein sequence ID" value="KWX12663.1"/>
    <property type="molecule type" value="Genomic_DNA"/>
</dbReference>
<evidence type="ECO:0000313" key="6">
    <source>
        <dbReference type="Proteomes" id="UP000070089"/>
    </source>
</evidence>
<gene>
    <name evidence="5" type="ORF">QR46_3378</name>
</gene>
<evidence type="ECO:0000256" key="3">
    <source>
        <dbReference type="ARBA" id="ARBA00022801"/>
    </source>
</evidence>
<feature type="domain" description="PPPDE" evidence="4">
    <location>
        <begin position="17"/>
        <end position="157"/>
    </location>
</feature>
<dbReference type="GO" id="GO:0006508">
    <property type="term" value="P:proteolysis"/>
    <property type="evidence" value="ECO:0007669"/>
    <property type="project" value="UniProtKB-KW"/>
</dbReference>
<dbReference type="Pfam" id="PF05903">
    <property type="entry name" value="Peptidase_C97"/>
    <property type="match status" value="1"/>
</dbReference>
<dbReference type="Gene3D" id="3.90.1720.30">
    <property type="entry name" value="PPPDE domains"/>
    <property type="match status" value="1"/>
</dbReference>
<evidence type="ECO:0000256" key="1">
    <source>
        <dbReference type="ARBA" id="ARBA00008140"/>
    </source>
</evidence>
<dbReference type="PROSITE" id="PS51858">
    <property type="entry name" value="PPPDE"/>
    <property type="match status" value="1"/>
</dbReference>
<dbReference type="Proteomes" id="UP000070089">
    <property type="component" value="Unassembled WGS sequence"/>
</dbReference>
<proteinExistence type="inferred from homology"/>
<dbReference type="GO" id="GO:0008233">
    <property type="term" value="F:peptidase activity"/>
    <property type="evidence" value="ECO:0007669"/>
    <property type="project" value="UniProtKB-KW"/>
</dbReference>
<dbReference type="GO" id="GO:0070646">
    <property type="term" value="P:protein modification by small protein removal"/>
    <property type="evidence" value="ECO:0007669"/>
    <property type="project" value="TreeGrafter"/>
</dbReference>
<evidence type="ECO:0000259" key="4">
    <source>
        <dbReference type="PROSITE" id="PS51858"/>
    </source>
</evidence>
<keyword evidence="2" id="KW-0645">Protease</keyword>
<evidence type="ECO:0000256" key="2">
    <source>
        <dbReference type="ARBA" id="ARBA00022670"/>
    </source>
</evidence>